<dbReference type="PANTHER" id="PTHR46211">
    <property type="entry name" value="GLYCEROPHOSPHORYL DIESTER PHOSPHODIESTERASE"/>
    <property type="match status" value="1"/>
</dbReference>
<sequence length="294" mass="31727">MSRLRRHALSGALAAGLTSIIAGLTLAAAPAASAAPASQPDVDVVAHRGSSGAAPENTLAAVRLAIAHRADVVENDIQRTADGELVIVHDTTLARTTDVEQVFPDRAPWNVGDFTLAEIKQLDAGSWFAPEFAGERVPTLEEWVNAVGRNAGMLLEAKEPQLYPGIEVDIDKELRSLPVFTWALRNDKVVMQSFNHTWLRTYDQLAVDVPVGLLFAGGPPSEAQLVDASTWAEQANPALGDMTEATVDQIHSYGLETHVWTVNGGQDMRRAINWGVDGIITNYPQVLVDILRRG</sequence>
<dbReference type="InterPro" id="IPR030395">
    <property type="entry name" value="GP_PDE_dom"/>
</dbReference>
<dbReference type="InterPro" id="IPR017946">
    <property type="entry name" value="PLC-like_Pdiesterase_TIM-brl"/>
</dbReference>
<name>A0A4Q5IXJ2_9ACTN</name>
<feature type="chain" id="PRO_5020744523" description="GP-PDE domain-containing protein" evidence="1">
    <location>
        <begin position="35"/>
        <end position="294"/>
    </location>
</feature>
<dbReference type="Pfam" id="PF03009">
    <property type="entry name" value="GDPD"/>
    <property type="match status" value="1"/>
</dbReference>
<dbReference type="PROSITE" id="PS51318">
    <property type="entry name" value="TAT"/>
    <property type="match status" value="1"/>
</dbReference>
<dbReference type="EMBL" id="SDPU01000028">
    <property type="protein sequence ID" value="RYU10842.1"/>
    <property type="molecule type" value="Genomic_DNA"/>
</dbReference>
<dbReference type="AlphaFoldDB" id="A0A4Q5IXJ2"/>
<accession>A0A4Q5IXJ2</accession>
<feature type="signal peptide" evidence="1">
    <location>
        <begin position="1"/>
        <end position="34"/>
    </location>
</feature>
<dbReference type="PROSITE" id="PS51704">
    <property type="entry name" value="GP_PDE"/>
    <property type="match status" value="1"/>
</dbReference>
<gene>
    <name evidence="3" type="ORF">ETU37_16510</name>
</gene>
<evidence type="ECO:0000313" key="3">
    <source>
        <dbReference type="EMBL" id="RYU10842.1"/>
    </source>
</evidence>
<evidence type="ECO:0000256" key="1">
    <source>
        <dbReference type="SAM" id="SignalP"/>
    </source>
</evidence>
<keyword evidence="1" id="KW-0732">Signal</keyword>
<reference evidence="3 4" key="1">
    <citation type="submission" date="2019-01" db="EMBL/GenBank/DDBJ databases">
        <title>Nocardioides guangzhouensis sp. nov., an actinobacterium isolated from soil.</title>
        <authorList>
            <person name="Fu Y."/>
            <person name="Cai Y."/>
            <person name="Lin Z."/>
            <person name="Chen P."/>
        </authorList>
    </citation>
    <scope>NUCLEOTIDE SEQUENCE [LARGE SCALE GENOMIC DNA]</scope>
    <source>
        <strain evidence="3 4">NBRC 105384</strain>
    </source>
</reference>
<dbReference type="PANTHER" id="PTHR46211:SF1">
    <property type="entry name" value="GLYCEROPHOSPHODIESTER PHOSPHODIESTERASE, CYTOPLASMIC"/>
    <property type="match status" value="1"/>
</dbReference>
<feature type="domain" description="GP-PDE" evidence="2">
    <location>
        <begin position="42"/>
        <end position="291"/>
    </location>
</feature>
<protein>
    <recommendedName>
        <fullName evidence="2">GP-PDE domain-containing protein</fullName>
    </recommendedName>
</protein>
<proteinExistence type="predicted"/>
<keyword evidence="4" id="KW-1185">Reference proteome</keyword>
<dbReference type="SUPFAM" id="SSF51695">
    <property type="entry name" value="PLC-like phosphodiesterases"/>
    <property type="match status" value="1"/>
</dbReference>
<dbReference type="GO" id="GO:0008081">
    <property type="term" value="F:phosphoric diester hydrolase activity"/>
    <property type="evidence" value="ECO:0007669"/>
    <property type="project" value="InterPro"/>
</dbReference>
<dbReference type="OrthoDB" id="9758957at2"/>
<dbReference type="GO" id="GO:0006629">
    <property type="term" value="P:lipid metabolic process"/>
    <property type="evidence" value="ECO:0007669"/>
    <property type="project" value="InterPro"/>
</dbReference>
<dbReference type="Gene3D" id="3.20.20.190">
    <property type="entry name" value="Phosphatidylinositol (PI) phosphodiesterase"/>
    <property type="match status" value="1"/>
</dbReference>
<evidence type="ECO:0000313" key="4">
    <source>
        <dbReference type="Proteomes" id="UP000291189"/>
    </source>
</evidence>
<comment type="caution">
    <text evidence="3">The sequence shown here is derived from an EMBL/GenBank/DDBJ whole genome shotgun (WGS) entry which is preliminary data.</text>
</comment>
<organism evidence="3 4">
    <name type="scientific">Nocardioides iriomotensis</name>
    <dbReference type="NCBI Taxonomy" id="715784"/>
    <lineage>
        <taxon>Bacteria</taxon>
        <taxon>Bacillati</taxon>
        <taxon>Actinomycetota</taxon>
        <taxon>Actinomycetes</taxon>
        <taxon>Propionibacteriales</taxon>
        <taxon>Nocardioidaceae</taxon>
        <taxon>Nocardioides</taxon>
    </lineage>
</organism>
<evidence type="ECO:0000259" key="2">
    <source>
        <dbReference type="PROSITE" id="PS51704"/>
    </source>
</evidence>
<dbReference type="Proteomes" id="UP000291189">
    <property type="component" value="Unassembled WGS sequence"/>
</dbReference>
<dbReference type="InterPro" id="IPR006311">
    <property type="entry name" value="TAT_signal"/>
</dbReference>
<dbReference type="RefSeq" id="WP_129988433.1">
    <property type="nucleotide sequence ID" value="NZ_SDPU01000028.1"/>
</dbReference>